<gene>
    <name evidence="1" type="ORF">BYZ73_10085</name>
</gene>
<evidence type="ECO:0000313" key="1">
    <source>
        <dbReference type="EMBL" id="RAP41597.1"/>
    </source>
</evidence>
<organism evidence="1 2">
    <name type="scientific">Rhodovulum viride</name>
    <dbReference type="NCBI Taxonomy" id="1231134"/>
    <lineage>
        <taxon>Bacteria</taxon>
        <taxon>Pseudomonadati</taxon>
        <taxon>Pseudomonadota</taxon>
        <taxon>Alphaproteobacteria</taxon>
        <taxon>Rhodobacterales</taxon>
        <taxon>Paracoccaceae</taxon>
        <taxon>Rhodovulum</taxon>
    </lineage>
</organism>
<name>A0ABX9DGX1_9RHOB</name>
<protein>
    <submittedName>
        <fullName evidence="1">Uncharacterized protein</fullName>
    </submittedName>
</protein>
<dbReference type="RefSeq" id="WP_112315847.1">
    <property type="nucleotide sequence ID" value="NZ_MUAV01000009.1"/>
</dbReference>
<dbReference type="Proteomes" id="UP000248659">
    <property type="component" value="Unassembled WGS sequence"/>
</dbReference>
<sequence length="108" mass="11800">MSEIVPALHLINVMAEEANRDHTTFYRGAALDRHRFAALANSDGSYSPNRPFSSSTDVVEFDLRTGAWQEIAHRKWLGVGVARWPGAGAAGAAGLMVLSQQGDERWFG</sequence>
<evidence type="ECO:0000313" key="2">
    <source>
        <dbReference type="Proteomes" id="UP000248659"/>
    </source>
</evidence>
<comment type="caution">
    <text evidence="1">The sequence shown here is derived from an EMBL/GenBank/DDBJ whole genome shotgun (WGS) entry which is preliminary data.</text>
</comment>
<proteinExistence type="predicted"/>
<dbReference type="EMBL" id="MUAV01000009">
    <property type="protein sequence ID" value="RAP41597.1"/>
    <property type="molecule type" value="Genomic_DNA"/>
</dbReference>
<reference evidence="1 2" key="1">
    <citation type="submission" date="2017-01" db="EMBL/GenBank/DDBJ databases">
        <title>Genome sequence of Rhodovulum viride JA756.</title>
        <authorList>
            <person name="Lakshmi K.V."/>
            <person name="Tushar L.D."/>
            <person name="Sasikala C."/>
            <person name="Venkataramana C."/>
        </authorList>
    </citation>
    <scope>NUCLEOTIDE SEQUENCE [LARGE SCALE GENOMIC DNA]</scope>
    <source>
        <strain evidence="1 2">JA756</strain>
    </source>
</reference>
<accession>A0ABX9DGX1</accession>
<keyword evidence="2" id="KW-1185">Reference proteome</keyword>